<name>A0A448VIE8_9NEIS</name>
<evidence type="ECO:0000313" key="1">
    <source>
        <dbReference type="EMBL" id="VEJ49523.1"/>
    </source>
</evidence>
<dbReference type="AlphaFoldDB" id="A0A448VIE8"/>
<dbReference type="OrthoDB" id="1013705at2"/>
<reference evidence="1 2" key="1">
    <citation type="submission" date="2018-12" db="EMBL/GenBank/DDBJ databases">
        <authorList>
            <consortium name="Pathogen Informatics"/>
        </authorList>
    </citation>
    <scope>NUCLEOTIDE SEQUENCE [LARGE SCALE GENOMIC DNA]</scope>
    <source>
        <strain evidence="1 2">NCTC12742</strain>
    </source>
</reference>
<sequence length="99" mass="11396">MNIDDVVQKILEQETSPEVQELKKLILRRIATESDTKASRIPAPLNITQIGGYVNLLMKLDKQEQQRVLEMKQQKTEYQLMLEQMLTSVLGLPVQTSKE</sequence>
<gene>
    <name evidence="1" type="ORF">NCTC12742_00230</name>
</gene>
<evidence type="ECO:0000313" key="2">
    <source>
        <dbReference type="Proteomes" id="UP000272771"/>
    </source>
</evidence>
<dbReference type="RefSeq" id="WP_004284354.1">
    <property type="nucleotide sequence ID" value="NZ_CAUJRG010000014.1"/>
</dbReference>
<protein>
    <submittedName>
        <fullName evidence="1">Uncharacterized protein</fullName>
    </submittedName>
</protein>
<keyword evidence="2" id="KW-1185">Reference proteome</keyword>
<proteinExistence type="predicted"/>
<accession>A0A448VIE8</accession>
<dbReference type="Proteomes" id="UP000272771">
    <property type="component" value="Chromosome"/>
</dbReference>
<organism evidence="1 2">
    <name type="scientific">Neisseria weaveri</name>
    <dbReference type="NCBI Taxonomy" id="28091"/>
    <lineage>
        <taxon>Bacteria</taxon>
        <taxon>Pseudomonadati</taxon>
        <taxon>Pseudomonadota</taxon>
        <taxon>Betaproteobacteria</taxon>
        <taxon>Neisseriales</taxon>
        <taxon>Neisseriaceae</taxon>
        <taxon>Neisseria</taxon>
    </lineage>
</organism>
<dbReference type="KEGG" id="nwe:SAMEA3174300_0916"/>
<dbReference type="EMBL" id="LR134533">
    <property type="protein sequence ID" value="VEJ49523.1"/>
    <property type="molecule type" value="Genomic_DNA"/>
</dbReference>